<reference evidence="16" key="2">
    <citation type="submission" date="2015-06" db="EMBL/GenBank/DDBJ databases">
        <title>Genome Sequence of Bacillus endophyticus and Analysis of its Companion Mechanism in the Ketogulonigenium vulgare-Bacillus strain Consortium.</title>
        <authorList>
            <person name="Jia N."/>
            <person name="Du J."/>
            <person name="Ding M.-Z."/>
            <person name="Gao F."/>
            <person name="Yuan Y.-J."/>
        </authorList>
    </citation>
    <scope>NUCLEOTIDE SEQUENCE [LARGE SCALE GENOMIC DNA]</scope>
    <source>
        <strain evidence="16">Hbe603</strain>
    </source>
</reference>
<dbReference type="SUPFAM" id="SSF53218">
    <property type="entry name" value="Molybdenum cofactor biosynthesis proteins"/>
    <property type="match status" value="1"/>
</dbReference>
<dbReference type="GO" id="GO:0006777">
    <property type="term" value="P:Mo-molybdopterin cofactor biosynthetic process"/>
    <property type="evidence" value="ECO:0007669"/>
    <property type="project" value="UniProtKB-UniRule"/>
</dbReference>
<keyword evidence="10 13" id="KW-0460">Magnesium</keyword>
<keyword evidence="16" id="KW-1185">Reference proteome</keyword>
<dbReference type="EC" id="2.10.1.1" evidence="5 13"/>
<sequence length="415" mass="45139">MVERRIPVKVEEAVHKVMEYIKHGDVEEVLLKEACGRYLGESIIATHPVPPFDRSPYDGFAIRAEDSKYATRENPVSFKVVETIGAGKVASAPLQPFHAVRIMTGAQMPEGADAVVMIELTQSYVEEQQTFMSIKRSFEAGDNISFKGEDVQKGEVLVEKGTKINPGTVALLATFGYSQLQVIQKPRIGVFATGTELLSVNQELEPGKIRNSNAPMVCAQIEQSGGIAIDLGILEDDFEKCYRAVGEAINSVDFLITTGGVSVGDFDFLPAIYEKLGATVLFNKVGMRPGSVTTVAELDGKLLFGLSGNPSACYVGFELFTYPIIKSFLHSKKPHHSVVKATLGSDFLKANPFTRFVRTSIEYTKEGFVVNPARLDKSNVVSSLAFTNGLTILPGGTKGFQKGQQVDVLLTKDTN</sequence>
<protein>
    <recommendedName>
        <fullName evidence="6 13">Molybdopterin molybdenumtransferase</fullName>
        <ecNumber evidence="5 13">2.10.1.1</ecNumber>
    </recommendedName>
</protein>
<dbReference type="Pfam" id="PF03453">
    <property type="entry name" value="MoeA_N"/>
    <property type="match status" value="1"/>
</dbReference>
<accession>A0A0H4KCG0</accession>
<keyword evidence="8 13" id="KW-0808">Transferase</keyword>
<dbReference type="OrthoDB" id="9804758at2"/>
<comment type="similarity">
    <text evidence="4 13">Belongs to the MoeA family.</text>
</comment>
<dbReference type="Proteomes" id="UP000036202">
    <property type="component" value="Chromosome"/>
</dbReference>
<dbReference type="SMART" id="SM00852">
    <property type="entry name" value="MoCF_biosynth"/>
    <property type="match status" value="1"/>
</dbReference>
<evidence type="ECO:0000256" key="9">
    <source>
        <dbReference type="ARBA" id="ARBA00022723"/>
    </source>
</evidence>
<organism evidence="15 16">
    <name type="scientific">Priestia filamentosa</name>
    <dbReference type="NCBI Taxonomy" id="1402861"/>
    <lineage>
        <taxon>Bacteria</taxon>
        <taxon>Bacillati</taxon>
        <taxon>Bacillota</taxon>
        <taxon>Bacilli</taxon>
        <taxon>Bacillales</taxon>
        <taxon>Bacillaceae</taxon>
        <taxon>Priestia</taxon>
    </lineage>
</organism>
<dbReference type="Gene3D" id="2.170.190.11">
    <property type="entry name" value="Molybdopterin biosynthesis moea protein, domain 3"/>
    <property type="match status" value="1"/>
</dbReference>
<dbReference type="InterPro" id="IPR001453">
    <property type="entry name" value="MoaB/Mog_dom"/>
</dbReference>
<keyword evidence="7 13" id="KW-0500">Molybdenum</keyword>
<feature type="domain" description="MoaB/Mog" evidence="14">
    <location>
        <begin position="189"/>
        <end position="327"/>
    </location>
</feature>
<dbReference type="PANTHER" id="PTHR10192">
    <property type="entry name" value="MOLYBDOPTERIN BIOSYNTHESIS PROTEIN"/>
    <property type="match status" value="1"/>
</dbReference>
<dbReference type="GO" id="GO:0061599">
    <property type="term" value="F:molybdopterin molybdotransferase activity"/>
    <property type="evidence" value="ECO:0007669"/>
    <property type="project" value="UniProtKB-UniRule"/>
</dbReference>
<dbReference type="InterPro" id="IPR036135">
    <property type="entry name" value="MoeA_linker/N_sf"/>
</dbReference>
<evidence type="ECO:0000256" key="8">
    <source>
        <dbReference type="ARBA" id="ARBA00022679"/>
    </source>
</evidence>
<dbReference type="KEGG" id="beo:BEH_03705"/>
<dbReference type="CDD" id="cd00887">
    <property type="entry name" value="MoeA"/>
    <property type="match status" value="1"/>
</dbReference>
<dbReference type="PANTHER" id="PTHR10192:SF5">
    <property type="entry name" value="GEPHYRIN"/>
    <property type="match status" value="1"/>
</dbReference>
<evidence type="ECO:0000256" key="2">
    <source>
        <dbReference type="ARBA" id="ARBA00002901"/>
    </source>
</evidence>
<name>A0A0H4KCG0_9BACI</name>
<evidence type="ECO:0000256" key="4">
    <source>
        <dbReference type="ARBA" id="ARBA00010763"/>
    </source>
</evidence>
<evidence type="ECO:0000256" key="7">
    <source>
        <dbReference type="ARBA" id="ARBA00022505"/>
    </source>
</evidence>
<dbReference type="GO" id="GO:0046872">
    <property type="term" value="F:metal ion binding"/>
    <property type="evidence" value="ECO:0007669"/>
    <property type="project" value="UniProtKB-UniRule"/>
</dbReference>
<dbReference type="Pfam" id="PF00994">
    <property type="entry name" value="MoCF_biosynth"/>
    <property type="match status" value="1"/>
</dbReference>
<keyword evidence="11 13" id="KW-0501">Molybdenum cofactor biosynthesis</keyword>
<dbReference type="InterPro" id="IPR038987">
    <property type="entry name" value="MoeA-like"/>
</dbReference>
<dbReference type="UniPathway" id="UPA00344"/>
<comment type="function">
    <text evidence="2 13">Catalyzes the insertion of molybdate into adenylated molybdopterin with the concomitant release of AMP.</text>
</comment>
<dbReference type="NCBIfam" id="TIGR00177">
    <property type="entry name" value="molyb_syn"/>
    <property type="match status" value="1"/>
</dbReference>
<evidence type="ECO:0000259" key="14">
    <source>
        <dbReference type="SMART" id="SM00852"/>
    </source>
</evidence>
<evidence type="ECO:0000313" key="15">
    <source>
        <dbReference type="EMBL" id="AKO91295.1"/>
    </source>
</evidence>
<comment type="pathway">
    <text evidence="3 13">Cofactor biosynthesis; molybdopterin biosynthesis.</text>
</comment>
<dbReference type="AlphaFoldDB" id="A0A0H4KCG0"/>
<dbReference type="Pfam" id="PF03454">
    <property type="entry name" value="MoeA_C"/>
    <property type="match status" value="1"/>
</dbReference>
<evidence type="ECO:0000256" key="6">
    <source>
        <dbReference type="ARBA" id="ARBA00021108"/>
    </source>
</evidence>
<evidence type="ECO:0000256" key="12">
    <source>
        <dbReference type="ARBA" id="ARBA00047317"/>
    </source>
</evidence>
<dbReference type="Gene3D" id="3.40.980.10">
    <property type="entry name" value="MoaB/Mog-like domain"/>
    <property type="match status" value="1"/>
</dbReference>
<dbReference type="PATRIC" id="fig|135735.6.peg.697"/>
<evidence type="ECO:0000256" key="13">
    <source>
        <dbReference type="RuleBase" id="RU365090"/>
    </source>
</evidence>
<dbReference type="InterPro" id="IPR036688">
    <property type="entry name" value="MoeA_C_domain_IV_sf"/>
</dbReference>
<comment type="catalytic activity">
    <reaction evidence="12">
        <text>adenylyl-molybdopterin + molybdate = Mo-molybdopterin + AMP + H(+)</text>
        <dbReference type="Rhea" id="RHEA:35047"/>
        <dbReference type="ChEBI" id="CHEBI:15378"/>
        <dbReference type="ChEBI" id="CHEBI:36264"/>
        <dbReference type="ChEBI" id="CHEBI:62727"/>
        <dbReference type="ChEBI" id="CHEBI:71302"/>
        <dbReference type="ChEBI" id="CHEBI:456215"/>
        <dbReference type="EC" id="2.10.1.1"/>
    </reaction>
</comment>
<dbReference type="InterPro" id="IPR036425">
    <property type="entry name" value="MoaB/Mog-like_dom_sf"/>
</dbReference>
<dbReference type="SUPFAM" id="SSF63867">
    <property type="entry name" value="MoeA C-terminal domain-like"/>
    <property type="match status" value="1"/>
</dbReference>
<evidence type="ECO:0000313" key="16">
    <source>
        <dbReference type="Proteomes" id="UP000036202"/>
    </source>
</evidence>
<reference evidence="15 16" key="1">
    <citation type="journal article" date="2015" name="PLoS ONE">
        <title>Genome Sequence of Bacillus endophyticus and Analysis of Its Companion Mechanism in the Ketogulonigenium vulgare-Bacillus Strain Consortium.</title>
        <authorList>
            <person name="Jia N."/>
            <person name="Du J."/>
            <person name="Ding M.Z."/>
            <person name="Gao F."/>
            <person name="Yuan Y.J."/>
        </authorList>
    </citation>
    <scope>NUCLEOTIDE SEQUENCE [LARGE SCALE GENOMIC DNA]</scope>
    <source>
        <strain evidence="15 16">Hbe603</strain>
    </source>
</reference>
<evidence type="ECO:0000256" key="1">
    <source>
        <dbReference type="ARBA" id="ARBA00001946"/>
    </source>
</evidence>
<evidence type="ECO:0000256" key="5">
    <source>
        <dbReference type="ARBA" id="ARBA00013269"/>
    </source>
</evidence>
<dbReference type="NCBIfam" id="NF045515">
    <property type="entry name" value="Glp_gephyrin"/>
    <property type="match status" value="1"/>
</dbReference>
<dbReference type="Gene3D" id="3.90.105.10">
    <property type="entry name" value="Molybdopterin biosynthesis moea protein, domain 2"/>
    <property type="match status" value="1"/>
</dbReference>
<dbReference type="GO" id="GO:0005829">
    <property type="term" value="C:cytosol"/>
    <property type="evidence" value="ECO:0007669"/>
    <property type="project" value="TreeGrafter"/>
</dbReference>
<dbReference type="Gene3D" id="2.40.340.10">
    <property type="entry name" value="MoeA, C-terminal, domain IV"/>
    <property type="match status" value="1"/>
</dbReference>
<gene>
    <name evidence="15" type="ORF">BEH_03705</name>
</gene>
<keyword evidence="9 13" id="KW-0479">Metal-binding</keyword>
<dbReference type="InterPro" id="IPR005110">
    <property type="entry name" value="MoeA_linker/N"/>
</dbReference>
<dbReference type="InterPro" id="IPR005111">
    <property type="entry name" value="MoeA_C_domain_IV"/>
</dbReference>
<evidence type="ECO:0000256" key="10">
    <source>
        <dbReference type="ARBA" id="ARBA00022842"/>
    </source>
</evidence>
<comment type="cofactor">
    <cofactor evidence="1 13">
        <name>Mg(2+)</name>
        <dbReference type="ChEBI" id="CHEBI:18420"/>
    </cofactor>
</comment>
<dbReference type="RefSeq" id="WP_046216714.1">
    <property type="nucleotide sequence ID" value="NZ_CP011974.1"/>
</dbReference>
<dbReference type="FunFam" id="2.170.190.11:FF:000001">
    <property type="entry name" value="Molybdopterin molybdenumtransferase"/>
    <property type="match status" value="1"/>
</dbReference>
<dbReference type="EMBL" id="CP011974">
    <property type="protein sequence ID" value="AKO91295.1"/>
    <property type="molecule type" value="Genomic_DNA"/>
</dbReference>
<evidence type="ECO:0000256" key="11">
    <source>
        <dbReference type="ARBA" id="ARBA00023150"/>
    </source>
</evidence>
<dbReference type="SUPFAM" id="SSF63882">
    <property type="entry name" value="MoeA N-terminal region -like"/>
    <property type="match status" value="1"/>
</dbReference>
<dbReference type="FunFam" id="3.40.980.10:FF:000004">
    <property type="entry name" value="Molybdopterin molybdenumtransferase"/>
    <property type="match status" value="1"/>
</dbReference>
<proteinExistence type="inferred from homology"/>
<evidence type="ECO:0000256" key="3">
    <source>
        <dbReference type="ARBA" id="ARBA00005046"/>
    </source>
</evidence>